<proteinExistence type="predicted"/>
<name>A0AA38SMC2_9ASTR</name>
<evidence type="ECO:0000313" key="3">
    <source>
        <dbReference type="Proteomes" id="UP001172457"/>
    </source>
</evidence>
<dbReference type="AlphaFoldDB" id="A0AA38SMC2"/>
<protein>
    <submittedName>
        <fullName evidence="2">Uncharacterized protein</fullName>
    </submittedName>
</protein>
<evidence type="ECO:0000313" key="2">
    <source>
        <dbReference type="EMBL" id="KAJ9535737.1"/>
    </source>
</evidence>
<sequence length="120" mass="13022">MNRRNGFSKLKMLKSYLRTTMTQDRLNGLALIAIENGFLDKVDYEELVEDFVSKNAVVVFNSSGNLIFSEPSHTGSGNLHRTSSGNNSKASSVNKHISSSGNATDSILTIVIADIQQSVA</sequence>
<organism evidence="2 3">
    <name type="scientific">Centaurea solstitialis</name>
    <name type="common">yellow star-thistle</name>
    <dbReference type="NCBI Taxonomy" id="347529"/>
    <lineage>
        <taxon>Eukaryota</taxon>
        <taxon>Viridiplantae</taxon>
        <taxon>Streptophyta</taxon>
        <taxon>Embryophyta</taxon>
        <taxon>Tracheophyta</taxon>
        <taxon>Spermatophyta</taxon>
        <taxon>Magnoliopsida</taxon>
        <taxon>eudicotyledons</taxon>
        <taxon>Gunneridae</taxon>
        <taxon>Pentapetalae</taxon>
        <taxon>asterids</taxon>
        <taxon>campanulids</taxon>
        <taxon>Asterales</taxon>
        <taxon>Asteraceae</taxon>
        <taxon>Carduoideae</taxon>
        <taxon>Cardueae</taxon>
        <taxon>Centaureinae</taxon>
        <taxon>Centaurea</taxon>
    </lineage>
</organism>
<gene>
    <name evidence="2" type="ORF">OSB04_un001104</name>
</gene>
<dbReference type="PANTHER" id="PTHR45749:SF35">
    <property type="entry name" value="AC-LIKE TRANSPOSASE-RELATED"/>
    <property type="match status" value="1"/>
</dbReference>
<dbReference type="EMBL" id="JARYMX010000138">
    <property type="protein sequence ID" value="KAJ9535737.1"/>
    <property type="molecule type" value="Genomic_DNA"/>
</dbReference>
<keyword evidence="3" id="KW-1185">Reference proteome</keyword>
<feature type="region of interest" description="Disordered" evidence="1">
    <location>
        <begin position="72"/>
        <end position="98"/>
    </location>
</feature>
<dbReference type="Proteomes" id="UP001172457">
    <property type="component" value="Unassembled WGS sequence"/>
</dbReference>
<comment type="caution">
    <text evidence="2">The sequence shown here is derived from an EMBL/GenBank/DDBJ whole genome shotgun (WGS) entry which is preliminary data.</text>
</comment>
<accession>A0AA38SMC2</accession>
<evidence type="ECO:0000256" key="1">
    <source>
        <dbReference type="SAM" id="MobiDB-lite"/>
    </source>
</evidence>
<reference evidence="2" key="1">
    <citation type="submission" date="2023-03" db="EMBL/GenBank/DDBJ databases">
        <title>Chromosome-scale reference genome and RAD-based genetic map of yellow starthistle (Centaurea solstitialis) reveal putative structural variation and QTLs associated with invader traits.</title>
        <authorList>
            <person name="Reatini B."/>
            <person name="Cang F.A."/>
            <person name="Jiang Q."/>
            <person name="Mckibben M.T.W."/>
            <person name="Barker M.S."/>
            <person name="Rieseberg L.H."/>
            <person name="Dlugosch K.M."/>
        </authorList>
    </citation>
    <scope>NUCLEOTIDE SEQUENCE</scope>
    <source>
        <strain evidence="2">CAN-66</strain>
        <tissue evidence="2">Leaf</tissue>
    </source>
</reference>
<dbReference type="PANTHER" id="PTHR45749">
    <property type="match status" value="1"/>
</dbReference>